<reference evidence="2 3" key="2">
    <citation type="submission" date="2015-09" db="EMBL/GenBank/DDBJ databases">
        <title>Draft genome sequence of Xanthomonas oryzae pv. USA str. X11-5A.</title>
        <authorList>
            <person name="Knight B.M."/>
            <person name="Roberts D.P."/>
            <person name="Lin D."/>
            <person name="Hari K."/>
            <person name="Fletcher J."/>
            <person name="Melcher U."/>
            <person name="Blagden T."/>
            <person name="Winegar R.A."/>
        </authorList>
    </citation>
    <scope>NUCLEOTIDE SEQUENCE [LARGE SCALE GENOMIC DNA]</scope>
    <source>
        <strain evidence="2 3">X11-5A</strain>
    </source>
</reference>
<feature type="region of interest" description="Disordered" evidence="1">
    <location>
        <begin position="156"/>
        <end position="179"/>
    </location>
</feature>
<evidence type="ECO:0000256" key="1">
    <source>
        <dbReference type="SAM" id="MobiDB-lite"/>
    </source>
</evidence>
<dbReference type="AlphaFoldDB" id="A0AAP0ZM23"/>
<protein>
    <submittedName>
        <fullName evidence="2">Uncharacterized protein</fullName>
    </submittedName>
</protein>
<dbReference type="Proteomes" id="UP000036790">
    <property type="component" value="Unassembled WGS sequence"/>
</dbReference>
<name>A0AAP0ZM23_9XANT</name>
<dbReference type="EMBL" id="LHUJ01000167">
    <property type="protein sequence ID" value="KOR45020.1"/>
    <property type="molecule type" value="Genomic_DNA"/>
</dbReference>
<reference evidence="2 3" key="1">
    <citation type="submission" date="2015-07" db="EMBL/GenBank/DDBJ databases">
        <authorList>
            <consortium name="Consortium for Microbial Forensics and Genomics (microFORGE)"/>
            <person name="Knight B.M."/>
            <person name="Roberts D.P."/>
            <person name="Lin D."/>
            <person name="Hari K."/>
            <person name="Fletcher J."/>
            <person name="Melcher U."/>
            <person name="Blagden T."/>
            <person name="Winegar R.A."/>
        </authorList>
    </citation>
    <scope>NUCLEOTIDE SEQUENCE [LARGE SCALE GENOMIC DNA]</scope>
    <source>
        <strain evidence="2 3">X11-5A</strain>
    </source>
</reference>
<organism evidence="2 3">
    <name type="scientific">Xanthomonas oryzae</name>
    <dbReference type="NCBI Taxonomy" id="347"/>
    <lineage>
        <taxon>Bacteria</taxon>
        <taxon>Pseudomonadati</taxon>
        <taxon>Pseudomonadota</taxon>
        <taxon>Gammaproteobacteria</taxon>
        <taxon>Lysobacterales</taxon>
        <taxon>Lysobacteraceae</taxon>
        <taxon>Xanthomonas</taxon>
    </lineage>
</organism>
<sequence>MFEATSNGCAAWLIKQTVTHFTFIQLLSPKFETSDDSDALTDERLLQESWRMTTPDNLFLVEHTDKGNAPQLVEQLDPYEIAMLSDHFRGHDLPNQDRVSVIQRIQSLIAKRWWVACGCKGDLSKDSPLLFPRSVPRSAARPAVLVPLYERNPHIPGCDFERDKPDSADTPGTQERKPLSGLMGVLPQMRSPLSELTSNLAKPERHRVCEAKQSKRTPTLARVLFTLLEAAELNIVKDENRATHLIKDRLREVMKHYFVGKDKPLLDWCTLSFSTYTSLLKKLDAQQQKNWGKVIPQSFIIDQVRQFESNKSTHVLTNAFGDELRFSGKLIVPGENTPSPWLAIALASKRPRSAAEIDRVYLHPVDGETEYFLVDSDLERQTLRFLRRRLSQMTRANRPYTIIKPLIDLKVTSEDGEARVRPDFIVRAKKGDLIVETMGYEDTGYITRKQSTHDLMKLLPSFERLFAHQKGSDKDLMDTLDRHIA</sequence>
<proteinExistence type="predicted"/>
<evidence type="ECO:0000313" key="3">
    <source>
        <dbReference type="Proteomes" id="UP000036790"/>
    </source>
</evidence>
<gene>
    <name evidence="2" type="ORF">ADT25_09475</name>
</gene>
<evidence type="ECO:0000313" key="2">
    <source>
        <dbReference type="EMBL" id="KOR45020.1"/>
    </source>
</evidence>
<accession>A0AAP0ZM23</accession>
<comment type="caution">
    <text evidence="2">The sequence shown here is derived from an EMBL/GenBank/DDBJ whole genome shotgun (WGS) entry which is preliminary data.</text>
</comment>
<dbReference type="RefSeq" id="WP_019301870.1">
    <property type="nucleotide sequence ID" value="NZ_CP036251.1"/>
</dbReference>